<dbReference type="AlphaFoldDB" id="A0A345Z3N0"/>
<dbReference type="OrthoDB" id="403889at2"/>
<proteinExistence type="predicted"/>
<keyword evidence="2" id="KW-1185">Reference proteome</keyword>
<reference evidence="1 2" key="1">
    <citation type="submission" date="2018-07" db="EMBL/GenBank/DDBJ databases">
        <title>Complete genome sequence of Spiroplasma alleghenense PLHS-1 (ATCC 51752).</title>
        <authorList>
            <person name="Chou L."/>
            <person name="Lee T.-Y."/>
            <person name="Tsai Y.-M."/>
            <person name="Kuo C.-H."/>
        </authorList>
    </citation>
    <scope>NUCLEOTIDE SEQUENCE [LARGE SCALE GENOMIC DNA]</scope>
    <source>
        <strain evidence="1 2">PLHS-1</strain>
    </source>
</reference>
<name>A0A345Z3N0_9MOLU</name>
<dbReference type="Proteomes" id="UP000254792">
    <property type="component" value="Chromosome"/>
</dbReference>
<accession>A0A345Z3N0</accession>
<organism evidence="1 2">
    <name type="scientific">Spiroplasma alleghenense</name>
    <dbReference type="NCBI Taxonomy" id="216931"/>
    <lineage>
        <taxon>Bacteria</taxon>
        <taxon>Bacillati</taxon>
        <taxon>Mycoplasmatota</taxon>
        <taxon>Mollicutes</taxon>
        <taxon>Entomoplasmatales</taxon>
        <taxon>Spiroplasmataceae</taxon>
        <taxon>Spiroplasma</taxon>
    </lineage>
</organism>
<evidence type="ECO:0000313" key="1">
    <source>
        <dbReference type="EMBL" id="AXK51209.1"/>
    </source>
</evidence>
<evidence type="ECO:0000313" key="2">
    <source>
        <dbReference type="Proteomes" id="UP000254792"/>
    </source>
</evidence>
<dbReference type="RefSeq" id="WP_115558117.1">
    <property type="nucleotide sequence ID" value="NZ_CP031376.1"/>
</dbReference>
<dbReference type="KEGG" id="salx:SALLE_v1c05350"/>
<sequence length="290" mass="34495">MKNFSIKLLCSILTTVGALSPISALKTSSNRNEIVEEIQRNSNILKDENRISFNGLEFSDEISLDNYLIKNNFVFERETIEDLDLSNYQSYKIDESKIIDWEIENYNSYFKSENGVLTNYKNAAESFFYNLNWTKKYSYEGNNWYDNIDQAKNEYFDNDVQVRSLKMYKLNDNYFNPNNKKDIENFRSRLEDVYVIFKSKMIPLEEDFIFGSKEDLKSQVKQAVKKNFFKKIDNYSSDEEKYLSLNYYKNQKEVNVDTLDFIPGPDDRFDFFYPDTDGKYERYEGGKLLI</sequence>
<dbReference type="EMBL" id="CP031376">
    <property type="protein sequence ID" value="AXK51209.1"/>
    <property type="molecule type" value="Genomic_DNA"/>
</dbReference>
<gene>
    <name evidence="1" type="ORF">SALLE_v1c05350</name>
</gene>
<protein>
    <submittedName>
        <fullName evidence="1">Uncharacterized protein</fullName>
    </submittedName>
</protein>